<dbReference type="Proteomes" id="UP000179069">
    <property type="component" value="Unassembled WGS sequence"/>
</dbReference>
<sequence>MDEELKTILDKERKLLEEAEVPIATVSATFFDQIEEQHAYQFKREEIVFSRAHYSQALSLLIAAGEAKKSFWFVDPTNFVAAEDWQKVLVTEKIAEAVARHETLKKLKDIIDTRARDKLPISDAIKDPLLYLFENVKRPIASFHYETGNLLAEAGKTVLQAVTDPHVRPQYLKNADKETLHYAVFDDKTKIELLEGAQREGKKLNPDRVVVTGPPVDPRIVEARKNKSPASLGDRLARNEPLKLAITTGGLGTNKGEIETILVQLLPFIKGKGHPIKLICYAGTHEDFATMFGLFAQDNDIHVGNEVDPEANYRILRGSGIMDANEKLVNWMFPWADGVITKPSGDMAYDSAAAGCFLLLMEPWGEWEERIQETFEQRGVARRATPETFESQLKALVEPAIHEHETWFTHAVEQALKLDPIFLTGAKNILDTLLSLGK</sequence>
<proteinExistence type="predicted"/>
<evidence type="ECO:0008006" key="3">
    <source>
        <dbReference type="Google" id="ProtNLM"/>
    </source>
</evidence>
<evidence type="ECO:0000313" key="2">
    <source>
        <dbReference type="Proteomes" id="UP000179069"/>
    </source>
</evidence>
<name>A0A1G1VMQ8_9BACT</name>
<dbReference type="AlphaFoldDB" id="A0A1G1VMQ8"/>
<gene>
    <name evidence="1" type="ORF">A2785_01790</name>
</gene>
<evidence type="ECO:0000313" key="1">
    <source>
        <dbReference type="EMBL" id="OGY16672.1"/>
    </source>
</evidence>
<protein>
    <recommendedName>
        <fullName evidence="3">Glycosyl transferase family 28 C-terminal domain-containing protein</fullName>
    </recommendedName>
</protein>
<accession>A0A1G1VMQ8</accession>
<reference evidence="1 2" key="1">
    <citation type="journal article" date="2016" name="Nat. Commun.">
        <title>Thousands of microbial genomes shed light on interconnected biogeochemical processes in an aquifer system.</title>
        <authorList>
            <person name="Anantharaman K."/>
            <person name="Brown C.T."/>
            <person name="Hug L.A."/>
            <person name="Sharon I."/>
            <person name="Castelle C.J."/>
            <person name="Probst A.J."/>
            <person name="Thomas B.C."/>
            <person name="Singh A."/>
            <person name="Wilkins M.J."/>
            <person name="Karaoz U."/>
            <person name="Brodie E.L."/>
            <person name="Williams K.H."/>
            <person name="Hubbard S.S."/>
            <person name="Banfield J.F."/>
        </authorList>
    </citation>
    <scope>NUCLEOTIDE SEQUENCE [LARGE SCALE GENOMIC DNA]</scope>
</reference>
<dbReference type="EMBL" id="MHCI01000012">
    <property type="protein sequence ID" value="OGY16672.1"/>
    <property type="molecule type" value="Genomic_DNA"/>
</dbReference>
<organism evidence="1 2">
    <name type="scientific">Candidatus Chisholmbacteria bacterium RIFCSPHIGHO2_01_FULL_49_18</name>
    <dbReference type="NCBI Taxonomy" id="1797590"/>
    <lineage>
        <taxon>Bacteria</taxon>
        <taxon>Candidatus Chisholmiibacteriota</taxon>
    </lineage>
</organism>
<comment type="caution">
    <text evidence="1">The sequence shown here is derived from an EMBL/GenBank/DDBJ whole genome shotgun (WGS) entry which is preliminary data.</text>
</comment>